<evidence type="ECO:0000256" key="5">
    <source>
        <dbReference type="ARBA" id="ARBA00022729"/>
    </source>
</evidence>
<dbReference type="InterPro" id="IPR003368">
    <property type="entry name" value="POMP_repeat"/>
</dbReference>
<keyword evidence="9" id="KW-1185">Reference proteome</keyword>
<dbReference type="VEuPathDB" id="TrichDB:TVAGG3_0350210"/>
<reference evidence="8" key="2">
    <citation type="journal article" date="2007" name="Science">
        <title>Draft genome sequence of the sexually transmitted pathogen Trichomonas vaginalis.</title>
        <authorList>
            <person name="Carlton J.M."/>
            <person name="Hirt R.P."/>
            <person name="Silva J.C."/>
            <person name="Delcher A.L."/>
            <person name="Schatz M."/>
            <person name="Zhao Q."/>
            <person name="Wortman J.R."/>
            <person name="Bidwell S.L."/>
            <person name="Alsmark U.C.M."/>
            <person name="Besteiro S."/>
            <person name="Sicheritz-Ponten T."/>
            <person name="Noel C.J."/>
            <person name="Dacks J.B."/>
            <person name="Foster P.G."/>
            <person name="Simillion C."/>
            <person name="Van de Peer Y."/>
            <person name="Miranda-Saavedra D."/>
            <person name="Barton G.J."/>
            <person name="Westrop G.D."/>
            <person name="Mueller S."/>
            <person name="Dessi D."/>
            <person name="Fiori P.L."/>
            <person name="Ren Q."/>
            <person name="Paulsen I."/>
            <person name="Zhang H."/>
            <person name="Bastida-Corcuera F.D."/>
            <person name="Simoes-Barbosa A."/>
            <person name="Brown M.T."/>
            <person name="Hayes R.D."/>
            <person name="Mukherjee M."/>
            <person name="Okumura C.Y."/>
            <person name="Schneider R."/>
            <person name="Smith A.J."/>
            <person name="Vanacova S."/>
            <person name="Villalvazo M."/>
            <person name="Haas B.J."/>
            <person name="Pertea M."/>
            <person name="Feldblyum T.V."/>
            <person name="Utterback T.R."/>
            <person name="Shu C.L."/>
            <person name="Osoegawa K."/>
            <person name="de Jong P.J."/>
            <person name="Hrdy I."/>
            <person name="Horvathova L."/>
            <person name="Zubacova Z."/>
            <person name="Dolezal P."/>
            <person name="Malik S.B."/>
            <person name="Logsdon J.M. Jr."/>
            <person name="Henze K."/>
            <person name="Gupta A."/>
            <person name="Wang C.C."/>
            <person name="Dunne R.L."/>
            <person name="Upcroft J.A."/>
            <person name="Upcroft P."/>
            <person name="White O."/>
            <person name="Salzberg S.L."/>
            <person name="Tang P."/>
            <person name="Chiu C.-H."/>
            <person name="Lee Y.-S."/>
            <person name="Embley T.M."/>
            <person name="Coombs G.H."/>
            <person name="Mottram J.C."/>
            <person name="Tachezy J."/>
            <person name="Fraser-Liggett C.M."/>
            <person name="Johnson P.J."/>
        </authorList>
    </citation>
    <scope>NUCLEOTIDE SEQUENCE [LARGE SCALE GENOMIC DNA]</scope>
    <source>
        <strain evidence="8">G3</strain>
    </source>
</reference>
<keyword evidence="5" id="KW-0732">Signal</keyword>
<sequence>MAIAALLFITERSLLGESRQESNVPQHQAPNFISNQYLTYKTDYKWNSIIKITSNDKLEVHNFYYCCITIKGECEFKNNNAFGEYLSITSGGAMFLDHSVITITSNNQGNPINFENNYGLLGGAICCYSCTMLSSSVNFINNTAFKHGGAIYFQCDGSESVQENYDIGCIYLGNTAYCMGGAICMTESTNSYFENSSFFNNKAGNSGGAIYSLGTKYIKLFSCAIQLNNATSNLGNKNFDTNKIPLLEHGRGGGGLCIINTKNLISKFDSQNCCINGNFAKNGITFQNGSSHDVLLFGHINWTSINDHLIVENDKGSIGLVEKDPETKLININIHQLKEEGYVNQICKNVPSYSNMEVSYSYVSIVNEIDNEKHHMFQIQLRSLYMQHRL</sequence>
<dbReference type="AlphaFoldDB" id="A2EHE1"/>
<dbReference type="EMBL" id="DS113389">
    <property type="protein sequence ID" value="EAY07919.1"/>
    <property type="molecule type" value="Genomic_DNA"/>
</dbReference>
<dbReference type="PANTHER" id="PTHR46155:SF1">
    <property type="entry name" value="BIFUNCTIONAL INHIBITOR_LIPID-TRANSFER PROTEIN_SEED STORAGE 2S ALBUMIN SUPERFAMILY PROTEIN"/>
    <property type="match status" value="1"/>
</dbReference>
<dbReference type="PANTHER" id="PTHR46155">
    <property type="entry name" value="BIFUNCTIONAL INHIBITOR/LIPID-TRANSFER PROTEIN/SEED STORAGE 2S ALBUMIN SUPERFAMILY PROTEIN"/>
    <property type="match status" value="1"/>
</dbReference>
<evidence type="ECO:0000256" key="6">
    <source>
        <dbReference type="ARBA" id="ARBA00023136"/>
    </source>
</evidence>
<gene>
    <name evidence="8" type="ORF">TVAG_064660</name>
</gene>
<evidence type="ECO:0000313" key="8">
    <source>
        <dbReference type="EMBL" id="EAY07919.1"/>
    </source>
</evidence>
<proteinExistence type="predicted"/>
<evidence type="ECO:0000256" key="3">
    <source>
        <dbReference type="ARBA" id="ARBA00004613"/>
    </source>
</evidence>
<name>A2EHE1_TRIV3</name>
<dbReference type="NCBIfam" id="TIGR01376">
    <property type="entry name" value="POMP_repeat"/>
    <property type="match status" value="2"/>
</dbReference>
<dbReference type="Proteomes" id="UP000001542">
    <property type="component" value="Unassembled WGS sequence"/>
</dbReference>
<accession>A2EHE1</accession>
<keyword evidence="6" id="KW-0472">Membrane</keyword>
<keyword evidence="4" id="KW-0964">Secreted</keyword>
<evidence type="ECO:0000313" key="9">
    <source>
        <dbReference type="Proteomes" id="UP000001542"/>
    </source>
</evidence>
<evidence type="ECO:0000256" key="2">
    <source>
        <dbReference type="ARBA" id="ARBA00004442"/>
    </source>
</evidence>
<organism evidence="8 9">
    <name type="scientific">Trichomonas vaginalis (strain ATCC PRA-98 / G3)</name>
    <dbReference type="NCBI Taxonomy" id="412133"/>
    <lineage>
        <taxon>Eukaryota</taxon>
        <taxon>Metamonada</taxon>
        <taxon>Parabasalia</taxon>
        <taxon>Trichomonadida</taxon>
        <taxon>Trichomonadidae</taxon>
        <taxon>Trichomonas</taxon>
    </lineage>
</organism>
<evidence type="ECO:0000256" key="4">
    <source>
        <dbReference type="ARBA" id="ARBA00022525"/>
    </source>
</evidence>
<dbReference type="GO" id="GO:0005576">
    <property type="term" value="C:extracellular region"/>
    <property type="evidence" value="ECO:0007669"/>
    <property type="project" value="UniProtKB-SubCell"/>
</dbReference>
<protein>
    <submittedName>
        <fullName evidence="8">Polymorphic repeat outer membrane protein, putative</fullName>
    </submittedName>
</protein>
<dbReference type="InParanoid" id="A2EHE1"/>
<evidence type="ECO:0000256" key="1">
    <source>
        <dbReference type="ARBA" id="ARBA00004196"/>
    </source>
</evidence>
<dbReference type="Pfam" id="PF02415">
    <property type="entry name" value="Chlam_PMP"/>
    <property type="match status" value="2"/>
</dbReference>
<dbReference type="KEGG" id="tva:4765814"/>
<evidence type="ECO:0000256" key="7">
    <source>
        <dbReference type="ARBA" id="ARBA00023237"/>
    </source>
</evidence>
<dbReference type="VEuPathDB" id="TrichDB:TVAG_064660"/>
<comment type="subcellular location">
    <subcellularLocation>
        <location evidence="1">Cell envelope</location>
    </subcellularLocation>
    <subcellularLocation>
        <location evidence="2">Cell outer membrane</location>
    </subcellularLocation>
    <subcellularLocation>
        <location evidence="3">Secreted</location>
    </subcellularLocation>
</comment>
<keyword evidence="7" id="KW-0998">Cell outer membrane</keyword>
<reference evidence="8" key="1">
    <citation type="submission" date="2006-10" db="EMBL/GenBank/DDBJ databases">
        <authorList>
            <person name="Amadeo P."/>
            <person name="Zhao Q."/>
            <person name="Wortman J."/>
            <person name="Fraser-Liggett C."/>
            <person name="Carlton J."/>
        </authorList>
    </citation>
    <scope>NUCLEOTIDE SEQUENCE</scope>
    <source>
        <strain evidence="8">G3</strain>
    </source>
</reference>
<dbReference type="RefSeq" id="XP_001320142.1">
    <property type="nucleotide sequence ID" value="XM_001320107.1"/>
</dbReference>